<comment type="caution">
    <text evidence="1">The sequence shown here is derived from an EMBL/GenBank/DDBJ whole genome shotgun (WGS) entry which is preliminary data.</text>
</comment>
<name>A0A8J8JSQ0_9BACT</name>
<dbReference type="RefSeq" id="WP_171609176.1">
    <property type="nucleotide sequence ID" value="NZ_WHPF01000013.1"/>
</dbReference>
<dbReference type="EMBL" id="WHPF01000013">
    <property type="protein sequence ID" value="NNV57227.1"/>
    <property type="molecule type" value="Genomic_DNA"/>
</dbReference>
<gene>
    <name evidence="1" type="ORF">GD597_17275</name>
</gene>
<proteinExistence type="predicted"/>
<keyword evidence="2" id="KW-1185">Reference proteome</keyword>
<evidence type="ECO:0000313" key="2">
    <source>
        <dbReference type="Proteomes" id="UP000598971"/>
    </source>
</evidence>
<sequence length="336" mass="38378">MKPIFFILVSSLLLLSCGNDKNIPDVSAIAIQTDVQRFDKDFFSIDTNRLESSLQQLQQKYPTFLNDFLYNIIAVPPQPDSALVKVKQFVHDYMPIYDSAQQQFASFDKTAASIKKGLQFTKYYFPDYKLPAHIVTFVGPVEGYANVLTSTGLAVGLQLYLGKNFSVYQNEYIQEVYPAYQSRRFEPDYIAVNCIKNIIDDIYPATHADMPLAYQMVEAGKRLYLLDKLLPELPDSLKTGYTQLQLEGCYDNEGMIWNYFLQNNLLYATDAALTRDYMNDAPKTEMLGPGSPGFIGQFTGWQMVRKWMEIKPATSLQQLIQTPAKQILEEAKYKPK</sequence>
<dbReference type="PROSITE" id="PS51257">
    <property type="entry name" value="PROKAR_LIPOPROTEIN"/>
    <property type="match status" value="1"/>
</dbReference>
<organism evidence="1 2">
    <name type="scientific">Limnovirga soli</name>
    <dbReference type="NCBI Taxonomy" id="2656915"/>
    <lineage>
        <taxon>Bacteria</taxon>
        <taxon>Pseudomonadati</taxon>
        <taxon>Bacteroidota</taxon>
        <taxon>Chitinophagia</taxon>
        <taxon>Chitinophagales</taxon>
        <taxon>Chitinophagaceae</taxon>
        <taxon>Limnovirga</taxon>
    </lineage>
</organism>
<protein>
    <recommendedName>
        <fullName evidence="3">Gliding motility lipoprotein GldB</fullName>
    </recommendedName>
</protein>
<reference evidence="1" key="1">
    <citation type="submission" date="2019-10" db="EMBL/GenBank/DDBJ databases">
        <title>Draft genome sequence of Panacibacter sp. KCS-6.</title>
        <authorList>
            <person name="Yim K.J."/>
        </authorList>
    </citation>
    <scope>NUCLEOTIDE SEQUENCE</scope>
    <source>
        <strain evidence="1">KCS-6</strain>
    </source>
</reference>
<dbReference type="Pfam" id="PF25594">
    <property type="entry name" value="GldB_lipo"/>
    <property type="match status" value="1"/>
</dbReference>
<dbReference type="AlphaFoldDB" id="A0A8J8JSQ0"/>
<dbReference type="InterPro" id="IPR019853">
    <property type="entry name" value="GldB-like"/>
</dbReference>
<evidence type="ECO:0000313" key="1">
    <source>
        <dbReference type="EMBL" id="NNV57227.1"/>
    </source>
</evidence>
<evidence type="ECO:0008006" key="3">
    <source>
        <dbReference type="Google" id="ProtNLM"/>
    </source>
</evidence>
<accession>A0A8J8JSQ0</accession>
<dbReference type="Proteomes" id="UP000598971">
    <property type="component" value="Unassembled WGS sequence"/>
</dbReference>